<dbReference type="Gene3D" id="2.160.20.10">
    <property type="entry name" value="Single-stranded right-handed beta-helix, Pectin lyase-like"/>
    <property type="match status" value="3"/>
</dbReference>
<dbReference type="SUPFAM" id="SSF51126">
    <property type="entry name" value="Pectin lyase-like"/>
    <property type="match status" value="3"/>
</dbReference>
<feature type="domain" description="Right handed beta helix" evidence="2">
    <location>
        <begin position="504"/>
        <end position="688"/>
    </location>
</feature>
<dbReference type="Proteomes" id="UP001470230">
    <property type="component" value="Unassembled WGS sequence"/>
</dbReference>
<organism evidence="3 4">
    <name type="scientific">Tritrichomonas musculus</name>
    <dbReference type="NCBI Taxonomy" id="1915356"/>
    <lineage>
        <taxon>Eukaryota</taxon>
        <taxon>Metamonada</taxon>
        <taxon>Parabasalia</taxon>
        <taxon>Tritrichomonadida</taxon>
        <taxon>Tritrichomonadidae</taxon>
        <taxon>Tritrichomonas</taxon>
    </lineage>
</organism>
<dbReference type="SMART" id="SM00710">
    <property type="entry name" value="PbH1"/>
    <property type="match status" value="15"/>
</dbReference>
<dbReference type="Pfam" id="PF13229">
    <property type="entry name" value="Beta_helix"/>
    <property type="match status" value="3"/>
</dbReference>
<name>A0ABR2HGF5_9EUKA</name>
<dbReference type="PANTHER" id="PTHR22990:SF15">
    <property type="entry name" value="F-BOX ONLY PROTEIN 10"/>
    <property type="match status" value="1"/>
</dbReference>
<keyword evidence="4" id="KW-1185">Reference proteome</keyword>
<feature type="domain" description="Right handed beta helix" evidence="2">
    <location>
        <begin position="701"/>
        <end position="848"/>
    </location>
</feature>
<dbReference type="InterPro" id="IPR006626">
    <property type="entry name" value="PbH1"/>
</dbReference>
<dbReference type="EMBL" id="JAPFFF010000029">
    <property type="protein sequence ID" value="KAK8846178.1"/>
    <property type="molecule type" value="Genomic_DNA"/>
</dbReference>
<reference evidence="3 4" key="1">
    <citation type="submission" date="2024-04" db="EMBL/GenBank/DDBJ databases">
        <title>Tritrichomonas musculus Genome.</title>
        <authorList>
            <person name="Alves-Ferreira E."/>
            <person name="Grigg M."/>
            <person name="Lorenzi H."/>
            <person name="Galac M."/>
        </authorList>
    </citation>
    <scope>NUCLEOTIDE SEQUENCE [LARGE SCALE GENOMIC DNA]</scope>
    <source>
        <strain evidence="3 4">EAF2021</strain>
    </source>
</reference>
<dbReference type="InterPro" id="IPR011050">
    <property type="entry name" value="Pectin_lyase_fold/virulence"/>
</dbReference>
<dbReference type="InterPro" id="IPR039448">
    <property type="entry name" value="Beta_helix"/>
</dbReference>
<evidence type="ECO:0000256" key="1">
    <source>
        <dbReference type="ARBA" id="ARBA00022737"/>
    </source>
</evidence>
<evidence type="ECO:0000313" key="3">
    <source>
        <dbReference type="EMBL" id="KAK8846178.1"/>
    </source>
</evidence>
<feature type="domain" description="Right handed beta helix" evidence="2">
    <location>
        <begin position="264"/>
        <end position="427"/>
    </location>
</feature>
<dbReference type="InterPro" id="IPR051550">
    <property type="entry name" value="SCF-Subunits/Alg-Epimerases"/>
</dbReference>
<protein>
    <recommendedName>
        <fullName evidence="2">Right handed beta helix domain-containing protein</fullName>
    </recommendedName>
</protein>
<comment type="caution">
    <text evidence="3">The sequence shown here is derived from an EMBL/GenBank/DDBJ whole genome shotgun (WGS) entry which is preliminary data.</text>
</comment>
<gene>
    <name evidence="3" type="ORF">M9Y10_020184</name>
</gene>
<dbReference type="InterPro" id="IPR012334">
    <property type="entry name" value="Pectin_lyas_fold"/>
</dbReference>
<sequence>MSEKLLSEINIKTPLKLICFDESINKISIQKQFSDYFIGNADEDQKILETDINCDKLPDINDEIEFPTQDNLVKKLNDEYLIPSSQLFEKIENIPTKTDLEEFKKKKREDSSIVGFNKIKFDKINDQIKALNQNATLEVLKDSFNEYIEVNQPVHVIANPTASVNCNTKNDTITCNSYDVIFENFTFNYRGNDGFSAARISKGNATFINCKFSSSSSCSVKIENTSRATFINCEFSDSFQSHILADNNALITLIKCKISNAKKNGIELKGDSAANVVDCDIVYSGENGVSISSNSSALFEKCKINTNKLNGFEINSKSKNIILRSNEISQHAGEMREDSCLGGFGISVYKSDIKLISNIINDNGQGAIISEKSTVTTSDNKFYNTEPSPDTCLVNIKAASKFVSKSDIYEGGVKYAIDIRGNSSEFNGDDITVKNNNYSSGNGIIVCAQSKLNIKNSRFEDIQYVCVSTPQYSDPKESNITIQNCTFSVNNTEIINEERSIPIAIQFNDKTNATIEDCTFSKFQKAITLINNFGEVLFQNCVIQNSYAHSITASSTCNATFKNCCTQNNEIVPKINLSISGKIPASEKCLNFINCSFKKSSAQNVSISQNATVEFNGCSFEESTLQSVEVASSSTVALNNCSVRYNRHYGLVVTKESTLNVNDSFIHSNYGNGFVCEGQGSTINLENSYIYSHTKASGGVIKNFAKAFISGCEFYRNIMNNISIFQSGEAKVKNSKLHSSGGSVASVFVSYSGILNIESSDIYNETTSIYIRHNGSASLTKCNIYDCQQGGIMLGQKGDLASNEDSSKSSLALKECHLYHNNPYGVVYMLGKLDIENCIFENNSTAGIGKYEDIMNFTIDPSKGNKFTGNEPLKIIRK</sequence>
<keyword evidence="1" id="KW-0677">Repeat</keyword>
<evidence type="ECO:0000313" key="4">
    <source>
        <dbReference type="Proteomes" id="UP001470230"/>
    </source>
</evidence>
<accession>A0ABR2HGF5</accession>
<dbReference type="PANTHER" id="PTHR22990">
    <property type="entry name" value="F-BOX ONLY PROTEIN"/>
    <property type="match status" value="1"/>
</dbReference>
<proteinExistence type="predicted"/>
<evidence type="ECO:0000259" key="2">
    <source>
        <dbReference type="Pfam" id="PF13229"/>
    </source>
</evidence>